<keyword evidence="1" id="KW-1133">Transmembrane helix</keyword>
<dbReference type="EMBL" id="FOSB01000002">
    <property type="protein sequence ID" value="SFJ53954.1"/>
    <property type="molecule type" value="Genomic_DNA"/>
</dbReference>
<organism evidence="2 3">
    <name type="scientific">Halobacillus dabanensis</name>
    <dbReference type="NCBI Taxonomy" id="240302"/>
    <lineage>
        <taxon>Bacteria</taxon>
        <taxon>Bacillati</taxon>
        <taxon>Bacillota</taxon>
        <taxon>Bacilli</taxon>
        <taxon>Bacillales</taxon>
        <taxon>Bacillaceae</taxon>
        <taxon>Halobacillus</taxon>
    </lineage>
</organism>
<gene>
    <name evidence="2" type="ORF">SAMN04487936_102536</name>
</gene>
<dbReference type="AlphaFoldDB" id="A0A1I3S587"/>
<protein>
    <submittedName>
        <fullName evidence="2">Predicted thiol-disulfide oxidoreductase YuxK, DCC family</fullName>
    </submittedName>
</protein>
<sequence length="139" mass="16300">MRRNKSNNRPKVIIFYDSFCPVCSKSMGIIKKLDTRHKFQYETIRDNSVLERYHINKEAAEKRMHTIRLKDRKTETGIFSIQRILKQLPLFWVFVPFLQLSIWAGAGSRLYDWLAERRTILPVGGCEGGSCPIPKQKSR</sequence>
<dbReference type="GO" id="GO:0015035">
    <property type="term" value="F:protein-disulfide reductase activity"/>
    <property type="evidence" value="ECO:0007669"/>
    <property type="project" value="InterPro"/>
</dbReference>
<dbReference type="InterPro" id="IPR036249">
    <property type="entry name" value="Thioredoxin-like_sf"/>
</dbReference>
<keyword evidence="3" id="KW-1185">Reference proteome</keyword>
<evidence type="ECO:0000313" key="2">
    <source>
        <dbReference type="EMBL" id="SFJ53954.1"/>
    </source>
</evidence>
<dbReference type="Pfam" id="PF04134">
    <property type="entry name" value="DCC1-like"/>
    <property type="match status" value="1"/>
</dbReference>
<name>A0A1I3S587_HALDA</name>
<dbReference type="SUPFAM" id="SSF52833">
    <property type="entry name" value="Thioredoxin-like"/>
    <property type="match status" value="1"/>
</dbReference>
<keyword evidence="1" id="KW-0472">Membrane</keyword>
<proteinExistence type="predicted"/>
<evidence type="ECO:0000256" key="1">
    <source>
        <dbReference type="SAM" id="Phobius"/>
    </source>
</evidence>
<dbReference type="InterPro" id="IPR007263">
    <property type="entry name" value="DCC1-like"/>
</dbReference>
<dbReference type="RefSeq" id="WP_075035587.1">
    <property type="nucleotide sequence ID" value="NZ_FOSB01000002.1"/>
</dbReference>
<dbReference type="OrthoDB" id="1260738at2"/>
<feature type="transmembrane region" description="Helical" evidence="1">
    <location>
        <begin position="88"/>
        <end position="106"/>
    </location>
</feature>
<evidence type="ECO:0000313" key="3">
    <source>
        <dbReference type="Proteomes" id="UP000183557"/>
    </source>
</evidence>
<dbReference type="Proteomes" id="UP000183557">
    <property type="component" value="Unassembled WGS sequence"/>
</dbReference>
<reference evidence="3" key="1">
    <citation type="submission" date="2016-10" db="EMBL/GenBank/DDBJ databases">
        <authorList>
            <person name="Varghese N."/>
            <person name="Submissions S."/>
        </authorList>
    </citation>
    <scope>NUCLEOTIDE SEQUENCE [LARGE SCALE GENOMIC DNA]</scope>
    <source>
        <strain evidence="3">CGMCC 1.3704</strain>
    </source>
</reference>
<accession>A0A1I3S587</accession>
<keyword evidence="1" id="KW-0812">Transmembrane</keyword>